<protein>
    <submittedName>
        <fullName evidence="2">Uncharacterized protein</fullName>
    </submittedName>
</protein>
<name>A0A3P6TKD7_CYLGO</name>
<organism evidence="2 3">
    <name type="scientific">Cylicostephanus goldi</name>
    <name type="common">Nematode worm</name>
    <dbReference type="NCBI Taxonomy" id="71465"/>
    <lineage>
        <taxon>Eukaryota</taxon>
        <taxon>Metazoa</taxon>
        <taxon>Ecdysozoa</taxon>
        <taxon>Nematoda</taxon>
        <taxon>Chromadorea</taxon>
        <taxon>Rhabditida</taxon>
        <taxon>Rhabditina</taxon>
        <taxon>Rhabditomorpha</taxon>
        <taxon>Strongyloidea</taxon>
        <taxon>Strongylidae</taxon>
        <taxon>Cylicostephanus</taxon>
    </lineage>
</organism>
<reference evidence="2 3" key="1">
    <citation type="submission" date="2018-11" db="EMBL/GenBank/DDBJ databases">
        <authorList>
            <consortium name="Pathogen Informatics"/>
        </authorList>
    </citation>
    <scope>NUCLEOTIDE SEQUENCE [LARGE SCALE GENOMIC DNA]</scope>
</reference>
<proteinExistence type="predicted"/>
<evidence type="ECO:0000256" key="1">
    <source>
        <dbReference type="SAM" id="MobiDB-lite"/>
    </source>
</evidence>
<dbReference type="Proteomes" id="UP000271889">
    <property type="component" value="Unassembled WGS sequence"/>
</dbReference>
<dbReference type="OrthoDB" id="5353557at2759"/>
<evidence type="ECO:0000313" key="2">
    <source>
        <dbReference type="EMBL" id="VDK66498.1"/>
    </source>
</evidence>
<gene>
    <name evidence="2" type="ORF">CGOC_LOCUS6192</name>
</gene>
<dbReference type="EMBL" id="UYRV01019746">
    <property type="protein sequence ID" value="VDK66498.1"/>
    <property type="molecule type" value="Genomic_DNA"/>
</dbReference>
<feature type="region of interest" description="Disordered" evidence="1">
    <location>
        <begin position="81"/>
        <end position="126"/>
    </location>
</feature>
<feature type="compositionally biased region" description="Polar residues" evidence="1">
    <location>
        <begin position="89"/>
        <end position="98"/>
    </location>
</feature>
<evidence type="ECO:0000313" key="3">
    <source>
        <dbReference type="Proteomes" id="UP000271889"/>
    </source>
</evidence>
<keyword evidence="3" id="KW-1185">Reference proteome</keyword>
<dbReference type="AlphaFoldDB" id="A0A3P6TKD7"/>
<accession>A0A3P6TKD7</accession>
<sequence length="126" mass="14045">MTFEAGPWHAFGTEMLERLVSRSEYELRGLGENEHSGLSADNKQKLGFVPDYSVVVRDDCTFLEVTSQSWLLAYRSTLMSREGPRPSFVGSNDAASTRTIDDDSSWTAVQDQPKGKSMVSPQVHID</sequence>
<dbReference type="Pfam" id="PF25562">
    <property type="entry name" value="CNBH_CNNM2_C"/>
    <property type="match status" value="1"/>
</dbReference>